<name>B6EID5_ALISL</name>
<dbReference type="AlphaFoldDB" id="B6EID5"/>
<gene>
    <name evidence="1" type="ordered locus">VSAL_I0961</name>
</gene>
<organism evidence="1 2">
    <name type="scientific">Aliivibrio salmonicida (strain LFI1238)</name>
    <name type="common">Vibrio salmonicida (strain LFI1238)</name>
    <dbReference type="NCBI Taxonomy" id="316275"/>
    <lineage>
        <taxon>Bacteria</taxon>
        <taxon>Pseudomonadati</taxon>
        <taxon>Pseudomonadota</taxon>
        <taxon>Gammaproteobacteria</taxon>
        <taxon>Vibrionales</taxon>
        <taxon>Vibrionaceae</taxon>
        <taxon>Aliivibrio</taxon>
    </lineage>
</organism>
<protein>
    <recommendedName>
        <fullName evidence="3">Transcriptional regulator VspR</fullName>
    </recommendedName>
</protein>
<dbReference type="Proteomes" id="UP000001730">
    <property type="component" value="Chromosome 1"/>
</dbReference>
<dbReference type="HOGENOM" id="CLU_122379_1_0_6"/>
<sequence length="178" mass="20875">MTTKSIDLNHSLYKILIEDQLDSFSVLELRDAFMKSSELLQDKDNVRRFVYRHILRLERMQLLERVIEKTSQKAKYRKTVLFSKAVWNTVIEERAPELIEPKHQEGSFLFPKMTLQKRLEQCESDFLACIHEFETYKSLCSEYPHLADSLLDVQGQTKTQSSKLVGEMRAIKMALTLS</sequence>
<accession>B6EID5</accession>
<dbReference type="EMBL" id="FM178379">
    <property type="protein sequence ID" value="CAQ78646.1"/>
    <property type="molecule type" value="Genomic_DNA"/>
</dbReference>
<dbReference type="RefSeq" id="WP_012549729.1">
    <property type="nucleotide sequence ID" value="NC_011312.1"/>
</dbReference>
<evidence type="ECO:0000313" key="2">
    <source>
        <dbReference type="Proteomes" id="UP000001730"/>
    </source>
</evidence>
<dbReference type="eggNOG" id="ENOG5032UH6">
    <property type="taxonomic scope" value="Bacteria"/>
</dbReference>
<evidence type="ECO:0008006" key="3">
    <source>
        <dbReference type="Google" id="ProtNLM"/>
    </source>
</evidence>
<reference evidence="1 2" key="1">
    <citation type="journal article" date="2008" name="BMC Genomics">
        <title>The genome sequence of the fish pathogen Aliivibrio salmonicida strain LFI1238 shows extensive evidence of gene decay.</title>
        <authorList>
            <person name="Hjerde E."/>
            <person name="Lorentzen M.S."/>
            <person name="Holden M.T."/>
            <person name="Seeger K."/>
            <person name="Paulsen S."/>
            <person name="Bason N."/>
            <person name="Churcher C."/>
            <person name="Harris D."/>
            <person name="Norbertczak H."/>
            <person name="Quail M.A."/>
            <person name="Sanders S."/>
            <person name="Thurston S."/>
            <person name="Parkhill J."/>
            <person name="Willassen N.P."/>
            <person name="Thomson N.R."/>
        </authorList>
    </citation>
    <scope>NUCLEOTIDE SEQUENCE [LARGE SCALE GENOMIC DNA]</scope>
    <source>
        <strain evidence="1 2">LFI1238</strain>
    </source>
</reference>
<keyword evidence="2" id="KW-1185">Reference proteome</keyword>
<proteinExistence type="predicted"/>
<dbReference type="KEGG" id="vsa:VSAL_I0961"/>
<evidence type="ECO:0000313" key="1">
    <source>
        <dbReference type="EMBL" id="CAQ78646.1"/>
    </source>
</evidence>